<accession>A0A212KKU0</accession>
<reference evidence="1" key="1">
    <citation type="submission" date="2016-04" db="EMBL/GenBank/DDBJ databases">
        <authorList>
            <person name="Evans L.H."/>
            <person name="Alamgir A."/>
            <person name="Owens N."/>
            <person name="Weber N.D."/>
            <person name="Virtaneva K."/>
            <person name="Barbian K."/>
            <person name="Babar A."/>
            <person name="Rosenke K."/>
        </authorList>
    </citation>
    <scope>NUCLEOTIDE SEQUENCE</scope>
    <source>
        <strain evidence="1">92-2</strain>
    </source>
</reference>
<sequence length="57" mass="6213">MSVRATEFACNGDVIFAEKVLLLSTPKSASPHGARYAKNRFCTGGPDLLPEHIRLPE</sequence>
<name>A0A212KKU0_9BACT</name>
<dbReference type="EMBL" id="FLUP01000002">
    <property type="protein sequence ID" value="SBW12258.1"/>
    <property type="molecule type" value="Genomic_DNA"/>
</dbReference>
<dbReference type="AlphaFoldDB" id="A0A212KKU0"/>
<proteinExistence type="predicted"/>
<evidence type="ECO:0000313" key="1">
    <source>
        <dbReference type="EMBL" id="SBW12258.1"/>
    </source>
</evidence>
<gene>
    <name evidence="1" type="ORF">KM92DES2_20405</name>
</gene>
<protein>
    <submittedName>
        <fullName evidence="1">Uncharacterized protein</fullName>
    </submittedName>
</protein>
<organism evidence="1">
    <name type="scientific">uncultured Desulfovibrio sp</name>
    <dbReference type="NCBI Taxonomy" id="167968"/>
    <lineage>
        <taxon>Bacteria</taxon>
        <taxon>Pseudomonadati</taxon>
        <taxon>Thermodesulfobacteriota</taxon>
        <taxon>Desulfovibrionia</taxon>
        <taxon>Desulfovibrionales</taxon>
        <taxon>Desulfovibrionaceae</taxon>
        <taxon>Desulfovibrio</taxon>
        <taxon>environmental samples</taxon>
    </lineage>
</organism>